<dbReference type="HOGENOM" id="CLU_015628_0_0_6"/>
<dbReference type="eggNOG" id="COG3451">
    <property type="taxonomic scope" value="Bacteria"/>
</dbReference>
<accession>A8GJH3</accession>
<dbReference type="PANTHER" id="PTHR30121:SF6">
    <property type="entry name" value="SLR6007 PROTEIN"/>
    <property type="match status" value="1"/>
</dbReference>
<reference evidence="2" key="1">
    <citation type="submission" date="2007-09" db="EMBL/GenBank/DDBJ databases">
        <title>Complete sequence of chromosome of Serratia proteamaculans 568.</title>
        <authorList>
            <consortium name="US DOE Joint Genome Institute"/>
            <person name="Copeland A."/>
            <person name="Lucas S."/>
            <person name="Lapidus A."/>
            <person name="Barry K."/>
            <person name="Glavina del Rio T."/>
            <person name="Dalin E."/>
            <person name="Tice H."/>
            <person name="Pitluck S."/>
            <person name="Chain P."/>
            <person name="Malfatti S."/>
            <person name="Shin M."/>
            <person name="Vergez L."/>
            <person name="Schmutz J."/>
            <person name="Larimer F."/>
            <person name="Land M."/>
            <person name="Hauser L."/>
            <person name="Kyrpides N."/>
            <person name="Kim E."/>
            <person name="Taghavi S."/>
            <person name="Newman L."/>
            <person name="Vangronsveld J."/>
            <person name="van der Lelie D."/>
            <person name="Richardson P."/>
        </authorList>
    </citation>
    <scope>NUCLEOTIDE SEQUENCE [LARGE SCALE GENOMIC DNA]</scope>
    <source>
        <strain evidence="2">568</strain>
    </source>
</reference>
<protein>
    <submittedName>
        <fullName evidence="2">Putative plasmid-related protein</fullName>
    </submittedName>
</protein>
<dbReference type="EMBL" id="CP000826">
    <property type="protein sequence ID" value="ABV43263.1"/>
    <property type="molecule type" value="Genomic_DNA"/>
</dbReference>
<evidence type="ECO:0000313" key="2">
    <source>
        <dbReference type="EMBL" id="ABV43263.1"/>
    </source>
</evidence>
<organism evidence="2">
    <name type="scientific">Serratia proteamaculans (strain 568)</name>
    <dbReference type="NCBI Taxonomy" id="399741"/>
    <lineage>
        <taxon>Bacteria</taxon>
        <taxon>Pseudomonadati</taxon>
        <taxon>Pseudomonadota</taxon>
        <taxon>Gammaproteobacteria</taxon>
        <taxon>Enterobacterales</taxon>
        <taxon>Yersiniaceae</taxon>
        <taxon>Serratia</taxon>
    </lineage>
</organism>
<dbReference type="InterPro" id="IPR025955">
    <property type="entry name" value="TraC/Conjuga_ATPase"/>
</dbReference>
<sequence>MRFSLFDKKRQTRKTPVVPATGDQDSVIATEDGVSLSVDGREPLRRPGKMTVKDEKQVYHANPSIVDYLPWAEFLDREQCILLDDGVSVGAVFDITPVATEGRTDDRLEQMRDTVEDALQDSFDEHDENPWVVQFFCQDENNVEAYIDRLRNYVKPHAQGSAFTEDWLKETERHMRGIARPEGLFKDTLITDQPWRGQQRRTRMVVYRWIGKGNHDPMPPVAMLNQTCERVTGALAGAGVICVRQNGAQVHDWLLRHFNPNPEWVEKETLYRDAAYFDSRDTPEGAMPVQNDFAETLLFTPPLSDPDQGVWWFDNQAHCAIPVEKLRRPPEPGTITGEMKRGEKKINALMDLFPEGTMLCMTIVVQPQDTLENDFNKLSKNAVGENTESGRVRQDVAQVKEYLGNRHKLYRAGITFLLRAGDLTTLNHKRVDLTNVLLGAGLQPVRPEFDVAPLNTYLRALPMCFNPETDKKHWYTRLTWVQHLAGLLPVTGRETGTGNPGMSFFNRGGDTLTVDPLNKHDRSQNAHMLYFGPTGAGKSATLCATLSQLMAIHRPRLFIAEAGNSFGLLADYFESQGFSVNKVSIKPGSGVSLPPFSYAHKLVEDALTTLALDENDLPDIDADDDDDDDKRDYLGEMEISARMMITGGDEKEEHELKRADRAMIREALLMAARQTYDEGRQMLPADLQKALYTLSKDEGSDIRNEQRRAKAAEMAESLGMFTQAGSFEAELFNREGSLWPEVDVTLIDLGHLAREGYEAQMALTMVSLTNTINNIAERDQYSERDIVFAVDEAHIVTVNPLLAPYMTKIVKMWRKLGAWLWLATQNLKDFPDIAEKMLNMAEWWVCLTMPPEEVNDIARFKALTEEQKAVLLSASKLSGCYTEGVVLSKKLEALFRAVPPSLYLALGMTEKEEKAERRALMQEFGCSELEAARKVAQKLDRLRGLVVNGEDRAA</sequence>
<dbReference type="PANTHER" id="PTHR30121">
    <property type="entry name" value="UNCHARACTERIZED PROTEIN YJGR-RELATED"/>
    <property type="match status" value="1"/>
</dbReference>
<dbReference type="NCBIfam" id="TIGR03744">
    <property type="entry name" value="traC_PFL_4706"/>
    <property type="match status" value="1"/>
</dbReference>
<name>A8GJH3_SERP5</name>
<dbReference type="InterPro" id="IPR027417">
    <property type="entry name" value="P-loop_NTPase"/>
</dbReference>
<feature type="region of interest" description="Disordered" evidence="1">
    <location>
        <begin position="1"/>
        <end position="21"/>
    </location>
</feature>
<dbReference type="KEGG" id="spe:Spro_4169"/>
<dbReference type="InterPro" id="IPR051162">
    <property type="entry name" value="T4SS_component"/>
</dbReference>
<dbReference type="InterPro" id="IPR022303">
    <property type="entry name" value="Conjug_Trfer_ATPase"/>
</dbReference>
<dbReference type="STRING" id="399741.Spro_4169"/>
<dbReference type="SUPFAM" id="SSF52540">
    <property type="entry name" value="P-loop containing nucleoside triphosphate hydrolases"/>
    <property type="match status" value="1"/>
</dbReference>
<dbReference type="AlphaFoldDB" id="A8GJH3"/>
<proteinExistence type="predicted"/>
<dbReference type="Gene3D" id="3.40.50.300">
    <property type="entry name" value="P-loop containing nucleotide triphosphate hydrolases"/>
    <property type="match status" value="2"/>
</dbReference>
<evidence type="ECO:0000256" key="1">
    <source>
        <dbReference type="SAM" id="MobiDB-lite"/>
    </source>
</evidence>
<dbReference type="OrthoDB" id="5555485at2"/>
<dbReference type="Pfam" id="PF11130">
    <property type="entry name" value="TraC_F_IV"/>
    <property type="match status" value="1"/>
</dbReference>
<gene>
    <name evidence="2" type="ordered locus">Spro_4169</name>
</gene>